<evidence type="ECO:0000313" key="15">
    <source>
        <dbReference type="EMBL" id="QOW19527.1"/>
    </source>
</evidence>
<keyword evidence="10" id="KW-1133">Transmembrane helix</keyword>
<name>A0A7S6UFU6_9GAMM</name>
<comment type="subcellular location">
    <subcellularLocation>
        <location evidence="1">Cell inner membrane</location>
        <topology evidence="1">Single-pass membrane protein</topology>
        <orientation evidence="1">Periplasmic side</orientation>
    </subcellularLocation>
</comment>
<dbReference type="Gene3D" id="3.30.2420.10">
    <property type="entry name" value="TonB"/>
    <property type="match status" value="1"/>
</dbReference>
<keyword evidence="9" id="KW-0653">Protein transport</keyword>
<proteinExistence type="inferred from homology"/>
<keyword evidence="8" id="KW-0677">Repeat</keyword>
<feature type="compositionally biased region" description="Low complexity" evidence="12">
    <location>
        <begin position="222"/>
        <end position="232"/>
    </location>
</feature>
<dbReference type="PANTHER" id="PTHR33446:SF8">
    <property type="entry name" value="PROTEIN TONB"/>
    <property type="match status" value="1"/>
</dbReference>
<evidence type="ECO:0000256" key="2">
    <source>
        <dbReference type="ARBA" id="ARBA00006555"/>
    </source>
</evidence>
<dbReference type="GO" id="GO:0055085">
    <property type="term" value="P:transmembrane transport"/>
    <property type="evidence" value="ECO:0007669"/>
    <property type="project" value="InterPro"/>
</dbReference>
<keyword evidence="13" id="KW-0732">Signal</keyword>
<evidence type="ECO:0000256" key="13">
    <source>
        <dbReference type="SAM" id="SignalP"/>
    </source>
</evidence>
<keyword evidence="11" id="KW-0472">Membrane</keyword>
<evidence type="ECO:0000256" key="12">
    <source>
        <dbReference type="SAM" id="MobiDB-lite"/>
    </source>
</evidence>
<evidence type="ECO:0000259" key="14">
    <source>
        <dbReference type="PROSITE" id="PS52015"/>
    </source>
</evidence>
<dbReference type="GO" id="GO:0098797">
    <property type="term" value="C:plasma membrane protein complex"/>
    <property type="evidence" value="ECO:0007669"/>
    <property type="project" value="TreeGrafter"/>
</dbReference>
<dbReference type="InterPro" id="IPR037682">
    <property type="entry name" value="TonB_C"/>
</dbReference>
<accession>A0A7S6UFU6</accession>
<dbReference type="Pfam" id="PF03544">
    <property type="entry name" value="TonB_C"/>
    <property type="match status" value="1"/>
</dbReference>
<evidence type="ECO:0000256" key="4">
    <source>
        <dbReference type="ARBA" id="ARBA00022448"/>
    </source>
</evidence>
<evidence type="ECO:0000256" key="10">
    <source>
        <dbReference type="ARBA" id="ARBA00022989"/>
    </source>
</evidence>
<evidence type="ECO:0000256" key="8">
    <source>
        <dbReference type="ARBA" id="ARBA00022737"/>
    </source>
</evidence>
<dbReference type="NCBIfam" id="TIGR01352">
    <property type="entry name" value="tonB_Cterm"/>
    <property type="match status" value="1"/>
</dbReference>
<evidence type="ECO:0000313" key="16">
    <source>
        <dbReference type="Proteomes" id="UP000594059"/>
    </source>
</evidence>
<keyword evidence="6" id="KW-0997">Cell inner membrane</keyword>
<evidence type="ECO:0000256" key="11">
    <source>
        <dbReference type="ARBA" id="ARBA00023136"/>
    </source>
</evidence>
<feature type="signal peptide" evidence="13">
    <location>
        <begin position="1"/>
        <end position="34"/>
    </location>
</feature>
<feature type="compositionally biased region" description="Basic and acidic residues" evidence="12">
    <location>
        <begin position="233"/>
        <end position="242"/>
    </location>
</feature>
<evidence type="ECO:0000256" key="9">
    <source>
        <dbReference type="ARBA" id="ARBA00022927"/>
    </source>
</evidence>
<reference evidence="15 16" key="1">
    <citation type="submission" date="2020-10" db="EMBL/GenBank/DDBJ databases">
        <title>complete genome sequencing of Lysobacter sp. H21R20.</title>
        <authorList>
            <person name="Bae J.-W."/>
            <person name="Lee S.-Y."/>
        </authorList>
    </citation>
    <scope>NUCLEOTIDE SEQUENCE [LARGE SCALE GENOMIC DNA]</scope>
    <source>
        <strain evidence="15 16">H21R20</strain>
    </source>
</reference>
<dbReference type="GO" id="GO:0031992">
    <property type="term" value="F:energy transducer activity"/>
    <property type="evidence" value="ECO:0007669"/>
    <property type="project" value="TreeGrafter"/>
</dbReference>
<dbReference type="AlphaFoldDB" id="A0A7S6UFU6"/>
<feature type="chain" id="PRO_5032763586" description="Protein TonB" evidence="13">
    <location>
        <begin position="35"/>
        <end position="344"/>
    </location>
</feature>
<keyword evidence="7" id="KW-0812">Transmembrane</keyword>
<keyword evidence="16" id="KW-1185">Reference proteome</keyword>
<evidence type="ECO:0000256" key="7">
    <source>
        <dbReference type="ARBA" id="ARBA00022692"/>
    </source>
</evidence>
<evidence type="ECO:0000256" key="3">
    <source>
        <dbReference type="ARBA" id="ARBA00022362"/>
    </source>
</evidence>
<comment type="similarity">
    <text evidence="2">Belongs to the TonB family.</text>
</comment>
<sequence>MNSVTPHARQTRRLLNLSRLSLVLAMGLALGACGKDEPATTADTAAADSPQAAAPAATPETVVADSVQAMSAEDLREAARKAYGDNRLYAPAGNNAVEYYLALREKNAGDAGVSSALTDLLPMTVIAIEQSIGREDFAEAERLTALLERAEPQHPALARLNSSIASRKQAVADRAVQEQVTAEQQVTRQAELERQRLIDQKQQQEQAAKALQEKQAADKAAEAAAAEAAAQEQRARERRAAEAAKPAEPAPPPRPTRPTAADLRPLSTPAPNFPADALRAGTSGEVQVEFTVGTDGSVTSARVVNAEPRRVFDRAAMDAVQRWRFQPISEPVTTRRTIAFTPGG</sequence>
<evidence type="ECO:0000256" key="6">
    <source>
        <dbReference type="ARBA" id="ARBA00022519"/>
    </source>
</evidence>
<keyword evidence="5" id="KW-1003">Cell membrane</keyword>
<organism evidence="15 16">
    <name type="scientific">Novilysobacter ciconiae</name>
    <dbReference type="NCBI Taxonomy" id="2781022"/>
    <lineage>
        <taxon>Bacteria</taxon>
        <taxon>Pseudomonadati</taxon>
        <taxon>Pseudomonadota</taxon>
        <taxon>Gammaproteobacteria</taxon>
        <taxon>Lysobacterales</taxon>
        <taxon>Lysobacteraceae</taxon>
        <taxon>Novilysobacter</taxon>
    </lineage>
</organism>
<feature type="domain" description="TonB C-terminal" evidence="14">
    <location>
        <begin position="258"/>
        <end position="344"/>
    </location>
</feature>
<dbReference type="PROSITE" id="PS52015">
    <property type="entry name" value="TONB_CTD"/>
    <property type="match status" value="1"/>
</dbReference>
<dbReference type="EMBL" id="CP063656">
    <property type="protein sequence ID" value="QOW19527.1"/>
    <property type="molecule type" value="Genomic_DNA"/>
</dbReference>
<keyword evidence="4" id="KW-0813">Transport</keyword>
<dbReference type="InterPro" id="IPR051045">
    <property type="entry name" value="TonB-dependent_transducer"/>
</dbReference>
<dbReference type="InterPro" id="IPR006260">
    <property type="entry name" value="TonB/TolA_C"/>
</dbReference>
<feature type="compositionally biased region" description="Basic and acidic residues" evidence="12">
    <location>
        <begin position="211"/>
        <end position="221"/>
    </location>
</feature>
<protein>
    <recommendedName>
        <fullName evidence="3">Protein TonB</fullName>
    </recommendedName>
</protein>
<dbReference type="KEGG" id="lcic:INQ41_13135"/>
<gene>
    <name evidence="15" type="ORF">INQ41_13135</name>
</gene>
<evidence type="ECO:0000256" key="5">
    <source>
        <dbReference type="ARBA" id="ARBA00022475"/>
    </source>
</evidence>
<dbReference type="PANTHER" id="PTHR33446">
    <property type="entry name" value="PROTEIN TONB-RELATED"/>
    <property type="match status" value="1"/>
</dbReference>
<dbReference type="SUPFAM" id="SSF74653">
    <property type="entry name" value="TolA/TonB C-terminal domain"/>
    <property type="match status" value="1"/>
</dbReference>
<feature type="region of interest" description="Disordered" evidence="12">
    <location>
        <begin position="209"/>
        <end position="272"/>
    </location>
</feature>
<dbReference type="GO" id="GO:0015031">
    <property type="term" value="P:protein transport"/>
    <property type="evidence" value="ECO:0007669"/>
    <property type="project" value="UniProtKB-KW"/>
</dbReference>
<dbReference type="Proteomes" id="UP000594059">
    <property type="component" value="Chromosome"/>
</dbReference>
<evidence type="ECO:0000256" key="1">
    <source>
        <dbReference type="ARBA" id="ARBA00004383"/>
    </source>
</evidence>